<dbReference type="Pfam" id="PF13409">
    <property type="entry name" value="GST_N_2"/>
    <property type="match status" value="1"/>
</dbReference>
<dbReference type="Pfam" id="PF13410">
    <property type="entry name" value="GST_C_2"/>
    <property type="match status" value="1"/>
</dbReference>
<keyword evidence="5" id="KW-0808">Transferase</keyword>
<dbReference type="RefSeq" id="WP_169586866.1">
    <property type="nucleotide sequence ID" value="NZ_JABBGK010000001.1"/>
</dbReference>
<dbReference type="CDD" id="cd03190">
    <property type="entry name" value="GST_C_Omega_like"/>
    <property type="match status" value="1"/>
</dbReference>
<dbReference type="SUPFAM" id="SSF52833">
    <property type="entry name" value="Thioredoxin-like"/>
    <property type="match status" value="1"/>
</dbReference>
<comment type="caution">
    <text evidence="5">The sequence shown here is derived from an EMBL/GenBank/DDBJ whole genome shotgun (WGS) entry which is preliminary data.</text>
</comment>
<keyword evidence="6" id="KW-1185">Reference proteome</keyword>
<dbReference type="SFLD" id="SFLDS00019">
    <property type="entry name" value="Glutathione_Transferase_(cytos"/>
    <property type="match status" value="1"/>
</dbReference>
<dbReference type="InterPro" id="IPR004045">
    <property type="entry name" value="Glutathione_S-Trfase_N"/>
</dbReference>
<organism evidence="5 6">
    <name type="scientific">Rhizobium terricola</name>
    <dbReference type="NCBI Taxonomy" id="2728849"/>
    <lineage>
        <taxon>Bacteria</taxon>
        <taxon>Pseudomonadati</taxon>
        <taxon>Pseudomonadota</taxon>
        <taxon>Alphaproteobacteria</taxon>
        <taxon>Hyphomicrobiales</taxon>
        <taxon>Rhizobiaceae</taxon>
        <taxon>Rhizobium/Agrobacterium group</taxon>
        <taxon>Rhizobium</taxon>
    </lineage>
</organism>
<protein>
    <submittedName>
        <fullName evidence="5">Glutathione S-transferase family protein</fullName>
    </submittedName>
</protein>
<dbReference type="InterPro" id="IPR010987">
    <property type="entry name" value="Glutathione-S-Trfase_C-like"/>
</dbReference>
<dbReference type="PANTHER" id="PTHR32419:SF6">
    <property type="entry name" value="GLUTATHIONE S-TRANSFERASE OMEGA-LIKE 1-RELATED"/>
    <property type="match status" value="1"/>
</dbReference>
<feature type="site" description="Lowers pKa of active site Cys" evidence="3">
    <location>
        <position position="252"/>
    </location>
</feature>
<sequence length="337" mass="38225">MGMLVEGVWHDVWYDTKSTAGHFKRSQAQFRNWVTADGAAGPTGRRGFRAEAGRYHLYVSLACPWAHRTLIFRKLKGLEDLISLSIVDPLMVENGWEFHDRDGATVDHLFGSDYLYQIYLKADPAYSGRVTVPVLWDKQAGTIVSNESADIIRMFNSTFDGLTGSTLDLSPLTLREEIDALNARVYDRVNNGVYKAGFATTQEAYESAVYPLFAMLDELEERLSGQRYLFGDAMTEADWRLFTTLIRFDPVYVGHFKCNIRRIADYPTLSAYVRDLYQTPGVAGTVDFHHIKHHYYRSHKTINPTGIVPVGPELDLDRPHGREGLSAQADVTRYRQA</sequence>
<dbReference type="SFLD" id="SFLDG01148">
    <property type="entry name" value="Xi_(cytGST)"/>
    <property type="match status" value="1"/>
</dbReference>
<feature type="binding site" evidence="2">
    <location>
        <begin position="129"/>
        <end position="132"/>
    </location>
    <ligand>
        <name>glutathione</name>
        <dbReference type="ChEBI" id="CHEBI:57925"/>
    </ligand>
</feature>
<dbReference type="EMBL" id="JABBGK010000001">
    <property type="protein sequence ID" value="NML72948.1"/>
    <property type="molecule type" value="Genomic_DNA"/>
</dbReference>
<dbReference type="InterPro" id="IPR016639">
    <property type="entry name" value="GST_Omega/GSH"/>
</dbReference>
<dbReference type="GO" id="GO:0004364">
    <property type="term" value="F:glutathione transferase activity"/>
    <property type="evidence" value="ECO:0007669"/>
    <property type="project" value="InterPro"/>
</dbReference>
<accession>A0A7Y0AT07</accession>
<evidence type="ECO:0000313" key="5">
    <source>
        <dbReference type="EMBL" id="NML72948.1"/>
    </source>
</evidence>
<dbReference type="PIRSF" id="PIRSF015753">
    <property type="entry name" value="GST"/>
    <property type="match status" value="1"/>
</dbReference>
<dbReference type="PANTHER" id="PTHR32419">
    <property type="entry name" value="GLUTATHIONYL-HYDROQUINONE REDUCTASE"/>
    <property type="match status" value="1"/>
</dbReference>
<dbReference type="InterPro" id="IPR036249">
    <property type="entry name" value="Thioredoxin-like_sf"/>
</dbReference>
<dbReference type="InterPro" id="IPR040079">
    <property type="entry name" value="Glutathione_S-Trfase"/>
</dbReference>
<gene>
    <name evidence="5" type="ORF">HHL25_02295</name>
</gene>
<feature type="binding site" evidence="2">
    <location>
        <position position="96"/>
    </location>
    <ligand>
        <name>glutathione</name>
        <dbReference type="ChEBI" id="CHEBI:57925"/>
    </ligand>
</feature>
<dbReference type="AlphaFoldDB" id="A0A7Y0AT07"/>
<dbReference type="Proteomes" id="UP000541470">
    <property type="component" value="Unassembled WGS sequence"/>
</dbReference>
<dbReference type="PROSITE" id="PS50405">
    <property type="entry name" value="GST_CTER"/>
    <property type="match status" value="1"/>
</dbReference>
<feature type="site" description="Lowers pKa of active site Cys" evidence="3">
    <location>
        <position position="295"/>
    </location>
</feature>
<proteinExistence type="predicted"/>
<dbReference type="SFLD" id="SFLDG01206">
    <property type="entry name" value="Xi.1"/>
    <property type="match status" value="1"/>
</dbReference>
<evidence type="ECO:0000256" key="1">
    <source>
        <dbReference type="PIRSR" id="PIRSR015753-1"/>
    </source>
</evidence>
<evidence type="ECO:0000256" key="2">
    <source>
        <dbReference type="PIRSR" id="PIRSR015753-2"/>
    </source>
</evidence>
<evidence type="ECO:0000256" key="3">
    <source>
        <dbReference type="PIRSR" id="PIRSR015753-3"/>
    </source>
</evidence>
<dbReference type="Gene3D" id="1.20.1050.10">
    <property type="match status" value="1"/>
</dbReference>
<feature type="active site" description="Nucleophile" evidence="1">
    <location>
        <position position="63"/>
    </location>
</feature>
<evidence type="ECO:0000259" key="4">
    <source>
        <dbReference type="PROSITE" id="PS50405"/>
    </source>
</evidence>
<dbReference type="InterPro" id="IPR047047">
    <property type="entry name" value="GST_Omega-like_C"/>
</dbReference>
<dbReference type="GO" id="GO:0005737">
    <property type="term" value="C:cytoplasm"/>
    <property type="evidence" value="ECO:0007669"/>
    <property type="project" value="TreeGrafter"/>
</dbReference>
<dbReference type="FunFam" id="3.40.30.10:FF:000058">
    <property type="entry name" value="Glutathione S-transferase, omega"/>
    <property type="match status" value="1"/>
</dbReference>
<feature type="domain" description="GST C-terminal" evidence="4">
    <location>
        <begin position="171"/>
        <end position="298"/>
    </location>
</feature>
<feature type="binding site" evidence="2">
    <location>
        <begin position="147"/>
        <end position="148"/>
    </location>
    <ligand>
        <name>glutathione</name>
        <dbReference type="ChEBI" id="CHEBI:57925"/>
    </ligand>
</feature>
<evidence type="ECO:0000313" key="6">
    <source>
        <dbReference type="Proteomes" id="UP000541470"/>
    </source>
</evidence>
<feature type="active site" description="Proton donor/acceptor" evidence="1">
    <location>
        <position position="194"/>
    </location>
</feature>
<reference evidence="5 6" key="1">
    <citation type="submission" date="2020-04" db="EMBL/GenBank/DDBJ databases">
        <title>Rhizobium sp. S-51 isolated from soil.</title>
        <authorList>
            <person name="Dahal R.H."/>
        </authorList>
    </citation>
    <scope>NUCLEOTIDE SEQUENCE [LARGE SCALE GENOMIC DNA]</scope>
    <source>
        <strain evidence="5 6">S-51</strain>
    </source>
</reference>
<dbReference type="Gene3D" id="3.40.30.10">
    <property type="entry name" value="Glutaredoxin"/>
    <property type="match status" value="1"/>
</dbReference>
<name>A0A7Y0AT07_9HYPH</name>
<dbReference type="SUPFAM" id="SSF47616">
    <property type="entry name" value="GST C-terminal domain-like"/>
    <property type="match status" value="1"/>
</dbReference>
<dbReference type="InterPro" id="IPR036282">
    <property type="entry name" value="Glutathione-S-Trfase_C_sf"/>
</dbReference>